<evidence type="ECO:0000256" key="2">
    <source>
        <dbReference type="ARBA" id="ARBA00022679"/>
    </source>
</evidence>
<dbReference type="Proteomes" id="UP000671995">
    <property type="component" value="Chromosome"/>
</dbReference>
<dbReference type="GO" id="GO:0005975">
    <property type="term" value="P:carbohydrate metabolic process"/>
    <property type="evidence" value="ECO:0007669"/>
    <property type="project" value="InterPro"/>
</dbReference>
<dbReference type="RefSeq" id="WP_210116908.1">
    <property type="nucleotide sequence ID" value="NZ_CP054257.1"/>
</dbReference>
<organism evidence="8 9">
    <name type="scientific">Treponema parvum</name>
    <dbReference type="NCBI Taxonomy" id="138851"/>
    <lineage>
        <taxon>Bacteria</taxon>
        <taxon>Pseudomonadati</taxon>
        <taxon>Spirochaetota</taxon>
        <taxon>Spirochaetia</taxon>
        <taxon>Spirochaetales</taxon>
        <taxon>Treponemataceae</taxon>
        <taxon>Treponema</taxon>
    </lineage>
</organism>
<gene>
    <name evidence="8" type="ORF">HRI96_08285</name>
</gene>
<dbReference type="Pfam" id="PF00294">
    <property type="entry name" value="PfkB"/>
    <property type="match status" value="1"/>
</dbReference>
<evidence type="ECO:0000256" key="6">
    <source>
        <dbReference type="PIRNR" id="PIRNR000535"/>
    </source>
</evidence>
<dbReference type="AlphaFoldDB" id="A0A975IDI0"/>
<keyword evidence="4" id="KW-0418">Kinase</keyword>
<name>A0A975IDI0_9SPIR</name>
<evidence type="ECO:0000256" key="1">
    <source>
        <dbReference type="ARBA" id="ARBA00010688"/>
    </source>
</evidence>
<evidence type="ECO:0000256" key="4">
    <source>
        <dbReference type="ARBA" id="ARBA00022777"/>
    </source>
</evidence>
<dbReference type="SUPFAM" id="SSF53613">
    <property type="entry name" value="Ribokinase-like"/>
    <property type="match status" value="1"/>
</dbReference>
<dbReference type="PANTHER" id="PTHR46566">
    <property type="entry name" value="1-PHOSPHOFRUCTOKINASE-RELATED"/>
    <property type="match status" value="1"/>
</dbReference>
<evidence type="ECO:0000259" key="7">
    <source>
        <dbReference type="Pfam" id="PF00294"/>
    </source>
</evidence>
<comment type="similarity">
    <text evidence="1">Belongs to the carbohydrate kinase PfkB family.</text>
</comment>
<dbReference type="GO" id="GO:0016301">
    <property type="term" value="F:kinase activity"/>
    <property type="evidence" value="ECO:0007669"/>
    <property type="project" value="UniProtKB-KW"/>
</dbReference>
<protein>
    <recommendedName>
        <fullName evidence="7">Carbohydrate kinase PfkB domain-containing protein</fullName>
    </recommendedName>
</protein>
<dbReference type="GO" id="GO:0016773">
    <property type="term" value="F:phosphotransferase activity, alcohol group as acceptor"/>
    <property type="evidence" value="ECO:0007669"/>
    <property type="project" value="InterPro"/>
</dbReference>
<dbReference type="InterPro" id="IPR011611">
    <property type="entry name" value="PfkB_dom"/>
</dbReference>
<dbReference type="InterPro" id="IPR017583">
    <property type="entry name" value="Tagatose/fructose_Pkinase"/>
</dbReference>
<evidence type="ECO:0000256" key="3">
    <source>
        <dbReference type="ARBA" id="ARBA00022741"/>
    </source>
</evidence>
<proteinExistence type="inferred from homology"/>
<reference evidence="8" key="2">
    <citation type="journal article" date="2021" name="Microbiol. Resour. Announc.">
        <title>Complete Genome Sequences of Three Human Oral Treponema parvum Isolates.</title>
        <authorList>
            <person name="Zeng H."/>
            <person name="Watt R.M."/>
        </authorList>
    </citation>
    <scope>NUCLEOTIDE SEQUENCE</scope>
    <source>
        <strain evidence="8">ATCC 700773</strain>
    </source>
</reference>
<accession>A0A975IDI0</accession>
<evidence type="ECO:0000313" key="9">
    <source>
        <dbReference type="Proteomes" id="UP000671995"/>
    </source>
</evidence>
<dbReference type="GO" id="GO:0005524">
    <property type="term" value="F:ATP binding"/>
    <property type="evidence" value="ECO:0007669"/>
    <property type="project" value="UniProtKB-KW"/>
</dbReference>
<dbReference type="PANTHER" id="PTHR46566:SF2">
    <property type="entry name" value="ATP-DEPENDENT 6-PHOSPHOFRUCTOKINASE ISOZYME 2"/>
    <property type="match status" value="1"/>
</dbReference>
<dbReference type="InterPro" id="IPR029056">
    <property type="entry name" value="Ribokinase-like"/>
</dbReference>
<keyword evidence="5" id="KW-0067">ATP-binding</keyword>
<sequence length="301" mass="32902">MKVTAVCLSSTIQKTITFENLELKKVNRSQRYVVHASGKAVNSARVLDQLESGFCEAICPVGKENAQSFLTLASCENFPIKSVLIPGFTRECWTLLNKKNSSTTELVVSEPALFTDISNSINELMTLIDKSLEKTEALLIAGSRPAIWPENLSAEICKLTADRGRLVMADFWGKDLEKTLEVCTPHIIKINEDEFYGTFKLPPAGKDESELARAVCGESKRLKNIIVVTRGTKSTVAGENGNLYMQKTIKTKAVNTIGCGDAFSAGFLYTYIKTKDIKKSLETGAECGAKNAALEMPGSIK</sequence>
<evidence type="ECO:0000256" key="5">
    <source>
        <dbReference type="ARBA" id="ARBA00022840"/>
    </source>
</evidence>
<feature type="domain" description="Carbohydrate kinase PfkB" evidence="7">
    <location>
        <begin position="7"/>
        <end position="290"/>
    </location>
</feature>
<dbReference type="EMBL" id="CP054257">
    <property type="protein sequence ID" value="QTQ12194.1"/>
    <property type="molecule type" value="Genomic_DNA"/>
</dbReference>
<keyword evidence="3" id="KW-0547">Nucleotide-binding</keyword>
<keyword evidence="2 6" id="KW-0808">Transferase</keyword>
<dbReference type="PIRSF" id="PIRSF000535">
    <property type="entry name" value="1PFK/6PFK/LacC"/>
    <property type="match status" value="1"/>
</dbReference>
<evidence type="ECO:0000313" key="8">
    <source>
        <dbReference type="EMBL" id="QTQ12194.1"/>
    </source>
</evidence>
<reference evidence="8" key="1">
    <citation type="submission" date="2020-05" db="EMBL/GenBank/DDBJ databases">
        <authorList>
            <person name="Zeng H."/>
            <person name="Chan Y.K."/>
            <person name="Watt R.M."/>
        </authorList>
    </citation>
    <scope>NUCLEOTIDE SEQUENCE</scope>
    <source>
        <strain evidence="8">ATCC 700773</strain>
    </source>
</reference>
<dbReference type="Gene3D" id="3.40.1190.20">
    <property type="match status" value="1"/>
</dbReference>